<evidence type="ECO:0000256" key="1">
    <source>
        <dbReference type="ARBA" id="ARBA00022723"/>
    </source>
</evidence>
<dbReference type="GO" id="GO:0008270">
    <property type="term" value="F:zinc ion binding"/>
    <property type="evidence" value="ECO:0007669"/>
    <property type="project" value="UniProtKB-KW"/>
</dbReference>
<dbReference type="STRING" id="6248.A0A0K0DY88"/>
<accession>A0A0K0DY88</accession>
<keyword evidence="3" id="KW-0863">Zinc-finger</keyword>
<dbReference type="Gene3D" id="3.30.60.20">
    <property type="match status" value="1"/>
</dbReference>
<dbReference type="InterPro" id="IPR036280">
    <property type="entry name" value="Multihaem_cyt_sf"/>
</dbReference>
<evidence type="ECO:0000256" key="5">
    <source>
        <dbReference type="ARBA" id="ARBA00029450"/>
    </source>
</evidence>
<dbReference type="PROSITE" id="PS50081">
    <property type="entry name" value="ZF_DAG_PE_2"/>
    <property type="match status" value="1"/>
</dbReference>
<dbReference type="SUPFAM" id="SSF57889">
    <property type="entry name" value="Cysteine-rich domain"/>
    <property type="match status" value="1"/>
</dbReference>
<dbReference type="InterPro" id="IPR002219">
    <property type="entry name" value="PKC_DAG/PE"/>
</dbReference>
<evidence type="ECO:0000256" key="2">
    <source>
        <dbReference type="ARBA" id="ARBA00022737"/>
    </source>
</evidence>
<dbReference type="AlphaFoldDB" id="A0A0K0DY88"/>
<keyword evidence="1" id="KW-0479">Metal-binding</keyword>
<dbReference type="WBParaSite" id="SSTP_0000220200.1">
    <property type="protein sequence ID" value="SSTP_0000220200.1"/>
    <property type="gene ID" value="SSTP_0000220200"/>
</dbReference>
<dbReference type="PANTHER" id="PTHR12326:SF3">
    <property type="entry name" value="DIFFERENTIALLY EXPRESSED IN FDCP 8 HOMOLOG"/>
    <property type="match status" value="1"/>
</dbReference>
<reference evidence="8" key="1">
    <citation type="submission" date="2015-08" db="UniProtKB">
        <authorList>
            <consortium name="WormBaseParasite"/>
        </authorList>
    </citation>
    <scope>IDENTIFICATION</scope>
</reference>
<dbReference type="CDD" id="cd20819">
    <property type="entry name" value="C1_DEF8"/>
    <property type="match status" value="1"/>
</dbReference>
<dbReference type="SMART" id="SM01175">
    <property type="entry name" value="DUF4206"/>
    <property type="match status" value="1"/>
</dbReference>
<feature type="domain" description="Phorbol-ester/DAG-type" evidence="6">
    <location>
        <begin position="94"/>
        <end position="145"/>
    </location>
</feature>
<dbReference type="WBParaSite" id="TCONS_00009097.p1">
    <property type="protein sequence ID" value="TCONS_00009097.p1"/>
    <property type="gene ID" value="XLOC_006945"/>
</dbReference>
<dbReference type="InterPro" id="IPR051366">
    <property type="entry name" value="DEF8"/>
</dbReference>
<dbReference type="PROSITE" id="PS00479">
    <property type="entry name" value="ZF_DAG_PE_1"/>
    <property type="match status" value="1"/>
</dbReference>
<keyword evidence="7" id="KW-1185">Reference proteome</keyword>
<dbReference type="SUPFAM" id="SSF48695">
    <property type="entry name" value="Multiheme cytochromes"/>
    <property type="match status" value="1"/>
</dbReference>
<evidence type="ECO:0000313" key="8">
    <source>
        <dbReference type="WBParaSite" id="SSTP_0000220200.1"/>
    </source>
</evidence>
<dbReference type="Pfam" id="PF13901">
    <property type="entry name" value="RH_dom"/>
    <property type="match status" value="1"/>
</dbReference>
<dbReference type="PANTHER" id="PTHR12326">
    <property type="entry name" value="PLECKSTRIN HOMOLOGY DOMAIN CONTAINING PROTEIN"/>
    <property type="match status" value="1"/>
</dbReference>
<evidence type="ECO:0000256" key="4">
    <source>
        <dbReference type="ARBA" id="ARBA00022833"/>
    </source>
</evidence>
<dbReference type="InterPro" id="IPR047983">
    <property type="entry name" value="DEF8_C1"/>
</dbReference>
<dbReference type="SMART" id="SM00109">
    <property type="entry name" value="C1"/>
    <property type="match status" value="1"/>
</dbReference>
<organism evidence="8">
    <name type="scientific">Strongyloides stercoralis</name>
    <name type="common">Threadworm</name>
    <dbReference type="NCBI Taxonomy" id="6248"/>
    <lineage>
        <taxon>Eukaryota</taxon>
        <taxon>Metazoa</taxon>
        <taxon>Ecdysozoa</taxon>
        <taxon>Nematoda</taxon>
        <taxon>Chromadorea</taxon>
        <taxon>Rhabditida</taxon>
        <taxon>Tylenchina</taxon>
        <taxon>Panagrolaimomorpha</taxon>
        <taxon>Strongyloidoidea</taxon>
        <taxon>Strongyloididae</taxon>
        <taxon>Strongyloides</taxon>
    </lineage>
</organism>
<comment type="similarity">
    <text evidence="5">Belongs to the DEF8 family.</text>
</comment>
<dbReference type="Proteomes" id="UP000035681">
    <property type="component" value="Unplaced"/>
</dbReference>
<protein>
    <submittedName>
        <fullName evidence="8 9">Phorbol-ester/DAG-type domain-containing protein</fullName>
    </submittedName>
</protein>
<evidence type="ECO:0000313" key="7">
    <source>
        <dbReference type="Proteomes" id="UP000035681"/>
    </source>
</evidence>
<evidence type="ECO:0000256" key="3">
    <source>
        <dbReference type="ARBA" id="ARBA00022771"/>
    </source>
</evidence>
<evidence type="ECO:0000259" key="6">
    <source>
        <dbReference type="PROSITE" id="PS50081"/>
    </source>
</evidence>
<proteinExistence type="inferred from homology"/>
<keyword evidence="2" id="KW-0677">Repeat</keyword>
<sequence>MTTISDLIKLLPEVKEGVDIYMKSDENLKSIENAEMHAIVKTCNKLLVDEKRKDSITFREEVMSLLVATKWELFQIKDPSINKDEFEEVICIKNHQFVRRPGFGDNPTCECCRSQIWRRLQNYYRCKLCGFKCHFSCTNNVHRKCVGTKFRSPDFKAILDIRPESSLLEQNFQCYDCGKEITFDDLDDSYEMAKLCDYSGKYFCGSCHWGDEMPIPARLALNTDSRKRSVSRSSKEILQYIFRKPLIKAEDKNKTAFCIDDHLNPMKKYREDILRMKRYFTICKHPSCCEFVKLLRNYQHYLETSDLYSLKDLYEIKKGKLVENIGKILTNFRKHISSDCETCVKLGYICELCNDKEVIYPFNEGVVQCYYCSNGYHIRCFLRVSAKCPNCERIKSYTK</sequence>
<name>A0A0K0DY88_STRER</name>
<dbReference type="InterPro" id="IPR046349">
    <property type="entry name" value="C1-like_sf"/>
</dbReference>
<keyword evidence="4" id="KW-0862">Zinc</keyword>
<dbReference type="InterPro" id="IPR025258">
    <property type="entry name" value="RH_dom"/>
</dbReference>
<evidence type="ECO:0000313" key="9">
    <source>
        <dbReference type="WBParaSite" id="TCONS_00009097.p1"/>
    </source>
</evidence>